<gene>
    <name evidence="3" type="ORF">BT96DRAFT_1100943</name>
</gene>
<dbReference type="PROSITE" id="PS50842">
    <property type="entry name" value="EXPANSIN_EG45"/>
    <property type="match status" value="1"/>
</dbReference>
<dbReference type="EMBL" id="ML769463">
    <property type="protein sequence ID" value="KAE9399953.1"/>
    <property type="molecule type" value="Genomic_DNA"/>
</dbReference>
<evidence type="ECO:0000256" key="1">
    <source>
        <dbReference type="SAM" id="SignalP"/>
    </source>
</evidence>
<evidence type="ECO:0000259" key="2">
    <source>
        <dbReference type="PROSITE" id="PS50842"/>
    </source>
</evidence>
<reference evidence="3" key="1">
    <citation type="journal article" date="2019" name="Environ. Microbiol.">
        <title>Fungal ecological strategies reflected in gene transcription - a case study of two litter decomposers.</title>
        <authorList>
            <person name="Barbi F."/>
            <person name="Kohler A."/>
            <person name="Barry K."/>
            <person name="Baskaran P."/>
            <person name="Daum C."/>
            <person name="Fauchery L."/>
            <person name="Ihrmark K."/>
            <person name="Kuo A."/>
            <person name="LaButti K."/>
            <person name="Lipzen A."/>
            <person name="Morin E."/>
            <person name="Grigoriev I.V."/>
            <person name="Henrissat B."/>
            <person name="Lindahl B."/>
            <person name="Martin F."/>
        </authorList>
    </citation>
    <scope>NUCLEOTIDE SEQUENCE</scope>
    <source>
        <strain evidence="3">JB14</strain>
    </source>
</reference>
<proteinExistence type="predicted"/>
<feature type="domain" description="Expansin-like EG45" evidence="2">
    <location>
        <begin position="103"/>
        <end position="227"/>
    </location>
</feature>
<dbReference type="InterPro" id="IPR007112">
    <property type="entry name" value="Expansin/allergen_DPBB_dom"/>
</dbReference>
<dbReference type="Proteomes" id="UP000799118">
    <property type="component" value="Unassembled WGS sequence"/>
</dbReference>
<name>A0A6A4HPM8_9AGAR</name>
<dbReference type="Gene3D" id="2.40.40.10">
    <property type="entry name" value="RlpA-like domain"/>
    <property type="match status" value="1"/>
</dbReference>
<protein>
    <recommendedName>
        <fullName evidence="2">Expansin-like EG45 domain-containing protein</fullName>
    </recommendedName>
</protein>
<dbReference type="Pfam" id="PF22514">
    <property type="entry name" value="EXPB1_D1"/>
    <property type="match status" value="1"/>
</dbReference>
<evidence type="ECO:0000313" key="3">
    <source>
        <dbReference type="EMBL" id="KAE9399953.1"/>
    </source>
</evidence>
<feature type="signal peptide" evidence="1">
    <location>
        <begin position="1"/>
        <end position="19"/>
    </location>
</feature>
<dbReference type="CDD" id="cd22278">
    <property type="entry name" value="DPBB_GH45_endoglucanase"/>
    <property type="match status" value="1"/>
</dbReference>
<dbReference type="InterPro" id="IPR036908">
    <property type="entry name" value="RlpA-like_sf"/>
</dbReference>
<dbReference type="AlphaFoldDB" id="A0A6A4HPM8"/>
<organism evidence="3 4">
    <name type="scientific">Gymnopus androsaceus JB14</name>
    <dbReference type="NCBI Taxonomy" id="1447944"/>
    <lineage>
        <taxon>Eukaryota</taxon>
        <taxon>Fungi</taxon>
        <taxon>Dikarya</taxon>
        <taxon>Basidiomycota</taxon>
        <taxon>Agaricomycotina</taxon>
        <taxon>Agaricomycetes</taxon>
        <taxon>Agaricomycetidae</taxon>
        <taxon>Agaricales</taxon>
        <taxon>Marasmiineae</taxon>
        <taxon>Omphalotaceae</taxon>
        <taxon>Gymnopus</taxon>
    </lineage>
</organism>
<dbReference type="SUPFAM" id="SSF50685">
    <property type="entry name" value="Barwin-like endoglucanases"/>
    <property type="match status" value="1"/>
</dbReference>
<dbReference type="OrthoDB" id="5823761at2759"/>
<keyword evidence="1" id="KW-0732">Signal</keyword>
<keyword evidence="4" id="KW-1185">Reference proteome</keyword>
<sequence>MSFFVSLAVFVALATSVLGQSPIFRSMWRHWIGPERQLAPLVLHAWKETLCLPGASTVSVSSGSTVSASTSATSATPTGPAPTGYVQLPSGSASFTMYGGCQTPACGVVPSSGFTAAINQLAFGSVPGLGPGNACGRCFSVTAETDPFNPEDTGPFSTIIVKVTDMCPVAGNEEWCGQEIGDPVNSHGTDFHFDLCEDSGAANAFFTGHSGALTGSFMEVSCSLWSGGADGPLQFNVACLAPGETATLWPDTSEGCANQGTPP</sequence>
<accession>A0A6A4HPM8</accession>
<evidence type="ECO:0000313" key="4">
    <source>
        <dbReference type="Proteomes" id="UP000799118"/>
    </source>
</evidence>
<feature type="chain" id="PRO_5025507006" description="Expansin-like EG45 domain-containing protein" evidence="1">
    <location>
        <begin position="20"/>
        <end position="263"/>
    </location>
</feature>